<dbReference type="OrthoDB" id="9806601at2"/>
<dbReference type="GO" id="GO:0005737">
    <property type="term" value="C:cytoplasm"/>
    <property type="evidence" value="ECO:0007669"/>
    <property type="project" value="TreeGrafter"/>
</dbReference>
<dbReference type="InterPro" id="IPR006076">
    <property type="entry name" value="FAD-dep_OxRdtase"/>
</dbReference>
<evidence type="ECO:0000313" key="3">
    <source>
        <dbReference type="EMBL" id="SPF78130.1"/>
    </source>
</evidence>
<keyword evidence="1 3" id="KW-0560">Oxidoreductase</keyword>
<dbReference type="PANTHER" id="PTHR13847:SF281">
    <property type="entry name" value="FAD DEPENDENT OXIDOREDUCTASE DOMAIN-CONTAINING PROTEIN"/>
    <property type="match status" value="1"/>
</dbReference>
<keyword evidence="4" id="KW-1185">Reference proteome</keyword>
<dbReference type="GO" id="GO:0016491">
    <property type="term" value="F:oxidoreductase activity"/>
    <property type="evidence" value="ECO:0007669"/>
    <property type="project" value="UniProtKB-KW"/>
</dbReference>
<dbReference type="Proteomes" id="UP000244904">
    <property type="component" value="Unassembled WGS sequence"/>
</dbReference>
<protein>
    <submittedName>
        <fullName evidence="3">Gamma-glutamylputrescine oxidoreductase</fullName>
        <ecNumber evidence="3">1.4.3.-</ecNumber>
    </submittedName>
</protein>
<dbReference type="Gene3D" id="3.50.50.60">
    <property type="entry name" value="FAD/NAD(P)-binding domain"/>
    <property type="match status" value="1"/>
</dbReference>
<evidence type="ECO:0000259" key="2">
    <source>
        <dbReference type="Pfam" id="PF01266"/>
    </source>
</evidence>
<proteinExistence type="predicted"/>
<dbReference type="RefSeq" id="WP_108884801.1">
    <property type="nucleotide sequence ID" value="NZ_OMOJ01000001.1"/>
</dbReference>
<dbReference type="SUPFAM" id="SSF51905">
    <property type="entry name" value="FAD/NAD(P)-binding domain"/>
    <property type="match status" value="1"/>
</dbReference>
<dbReference type="EMBL" id="OMOJ01000001">
    <property type="protein sequence ID" value="SPF78130.1"/>
    <property type="molecule type" value="Genomic_DNA"/>
</dbReference>
<gene>
    <name evidence="3" type="primary">puuB_1</name>
    <name evidence="3" type="ORF">PRI8871_00721</name>
</gene>
<dbReference type="AlphaFoldDB" id="A0A2R8AQ77"/>
<dbReference type="InterPro" id="IPR036188">
    <property type="entry name" value="FAD/NAD-bd_sf"/>
</dbReference>
<dbReference type="EC" id="1.4.3.-" evidence="3"/>
<sequence length="424" mass="44815">MTHARPDSLWQVSCLERFTAPVFAGDAAADLVIIGGGYTGCSAALHAAEYGASVYVLEGQTIGHGGSGRNVGLCNAGLWLPPDDIEARVGQEAGAHLVSVLSQAPDLVFSLIESHQIECEAVRSGTLHCGHAPGAMSDLRKRYDQLQRRGAPVELLNRDEAVLRVGSQSVHGALFDPRAGTIQPLAYVRGLARAAVAAGAHLHEKSPALKVARKGSAWVVETAKGRIRAKAILLATNGYNVPIKGLPNPALVPVHYFQGATPPLPSDVLDSILPGLEGCWDTALVMSSWRRDGRGRLIVGAMGNPEHLAGGVHRAWLQRKLGALFPELAKTELAPIWSGRIAMTAEYMPKILEFGPKAMAVFGYSGRGIGPGTVFGKAAALSLIGDKTALPIPQVTAHSLPMAGLRGAYYETGAVLNHAFRNRI</sequence>
<dbReference type="Gene3D" id="3.30.9.10">
    <property type="entry name" value="D-Amino Acid Oxidase, subunit A, domain 2"/>
    <property type="match status" value="1"/>
</dbReference>
<feature type="domain" description="FAD dependent oxidoreductase" evidence="2">
    <location>
        <begin position="30"/>
        <end position="380"/>
    </location>
</feature>
<accession>A0A2R8AQ77</accession>
<evidence type="ECO:0000256" key="1">
    <source>
        <dbReference type="ARBA" id="ARBA00023002"/>
    </source>
</evidence>
<dbReference type="Pfam" id="PF01266">
    <property type="entry name" value="DAO"/>
    <property type="match status" value="1"/>
</dbReference>
<name>A0A2R8AQ77_9RHOB</name>
<reference evidence="4" key="1">
    <citation type="submission" date="2018-03" db="EMBL/GenBank/DDBJ databases">
        <authorList>
            <person name="Rodrigo-Torres L."/>
            <person name="Arahal R. D."/>
            <person name="Lucena T."/>
        </authorList>
    </citation>
    <scope>NUCLEOTIDE SEQUENCE [LARGE SCALE GENOMIC DNA]</scope>
    <source>
        <strain evidence="4">CECT 8871</strain>
    </source>
</reference>
<dbReference type="PANTHER" id="PTHR13847">
    <property type="entry name" value="SARCOSINE DEHYDROGENASE-RELATED"/>
    <property type="match status" value="1"/>
</dbReference>
<evidence type="ECO:0000313" key="4">
    <source>
        <dbReference type="Proteomes" id="UP000244904"/>
    </source>
</evidence>
<organism evidence="3 4">
    <name type="scientific">Pseudoprimorskyibacter insulae</name>
    <dbReference type="NCBI Taxonomy" id="1695997"/>
    <lineage>
        <taxon>Bacteria</taxon>
        <taxon>Pseudomonadati</taxon>
        <taxon>Pseudomonadota</taxon>
        <taxon>Alphaproteobacteria</taxon>
        <taxon>Rhodobacterales</taxon>
        <taxon>Paracoccaceae</taxon>
        <taxon>Pseudoprimorskyibacter</taxon>
    </lineage>
</organism>